<organism evidence="1 2">
    <name type="scientific">Linum tenue</name>
    <dbReference type="NCBI Taxonomy" id="586396"/>
    <lineage>
        <taxon>Eukaryota</taxon>
        <taxon>Viridiplantae</taxon>
        <taxon>Streptophyta</taxon>
        <taxon>Embryophyta</taxon>
        <taxon>Tracheophyta</taxon>
        <taxon>Spermatophyta</taxon>
        <taxon>Magnoliopsida</taxon>
        <taxon>eudicotyledons</taxon>
        <taxon>Gunneridae</taxon>
        <taxon>Pentapetalae</taxon>
        <taxon>rosids</taxon>
        <taxon>fabids</taxon>
        <taxon>Malpighiales</taxon>
        <taxon>Linaceae</taxon>
        <taxon>Linum</taxon>
    </lineage>
</organism>
<reference evidence="1" key="1">
    <citation type="submission" date="2022-08" db="EMBL/GenBank/DDBJ databases">
        <authorList>
            <person name="Gutierrez-Valencia J."/>
        </authorList>
    </citation>
    <scope>NUCLEOTIDE SEQUENCE</scope>
</reference>
<sequence>LQYTAGLNCHLEKLLAFHRPNFGTSSDGDYVFLPLLIPHISDHFPPLAVVGYVIGFKVHPVISGVAMEYLLQHLPDLSWPVIIFIFSFQLGWHPERPFILPIADYQWMPANITNTSIN</sequence>
<gene>
    <name evidence="1" type="ORF">LITE_LOCUS11280</name>
</gene>
<evidence type="ECO:0000313" key="2">
    <source>
        <dbReference type="Proteomes" id="UP001154282"/>
    </source>
</evidence>
<name>A0AAV0IVE3_9ROSI</name>
<evidence type="ECO:0000313" key="1">
    <source>
        <dbReference type="EMBL" id="CAI0401598.1"/>
    </source>
</evidence>
<accession>A0AAV0IVE3</accession>
<dbReference type="AlphaFoldDB" id="A0AAV0IVE3"/>
<protein>
    <submittedName>
        <fullName evidence="1">Uncharacterized protein</fullName>
    </submittedName>
</protein>
<dbReference type="Proteomes" id="UP001154282">
    <property type="component" value="Unassembled WGS sequence"/>
</dbReference>
<feature type="non-terminal residue" evidence="1">
    <location>
        <position position="1"/>
    </location>
</feature>
<dbReference type="EMBL" id="CAMGYJ010000004">
    <property type="protein sequence ID" value="CAI0401598.1"/>
    <property type="molecule type" value="Genomic_DNA"/>
</dbReference>
<comment type="caution">
    <text evidence="1">The sequence shown here is derived from an EMBL/GenBank/DDBJ whole genome shotgun (WGS) entry which is preliminary data.</text>
</comment>
<keyword evidence="2" id="KW-1185">Reference proteome</keyword>
<proteinExistence type="predicted"/>